<evidence type="ECO:0008006" key="3">
    <source>
        <dbReference type="Google" id="ProtNLM"/>
    </source>
</evidence>
<dbReference type="AlphaFoldDB" id="A0A1J5B871"/>
<evidence type="ECO:0000313" key="2">
    <source>
        <dbReference type="Proteomes" id="UP000183605"/>
    </source>
</evidence>
<feature type="non-terminal residue" evidence="1">
    <location>
        <position position="232"/>
    </location>
</feature>
<reference evidence="1 2" key="1">
    <citation type="journal article" date="2016" name="Environ. Microbiol.">
        <title>Genomic resolution of a cold subsurface aquifer community provides metabolic insights for novel microbes adapted to high CO concentrations.</title>
        <authorList>
            <person name="Probst A.J."/>
            <person name="Castelle C.J."/>
            <person name="Singh A."/>
            <person name="Brown C.T."/>
            <person name="Anantharaman K."/>
            <person name="Sharon I."/>
            <person name="Hug L.A."/>
            <person name="Burstein D."/>
            <person name="Emerson J.B."/>
            <person name="Thomas B.C."/>
            <person name="Banfield J.F."/>
        </authorList>
    </citation>
    <scope>NUCLEOTIDE SEQUENCE [LARGE SCALE GENOMIC DNA]</scope>
    <source>
        <strain evidence="1">CG2_30_44_31</strain>
    </source>
</reference>
<proteinExistence type="predicted"/>
<dbReference type="EMBL" id="MNXQ01000034">
    <property type="protein sequence ID" value="OIP03535.1"/>
    <property type="molecule type" value="Genomic_DNA"/>
</dbReference>
<evidence type="ECO:0000313" key="1">
    <source>
        <dbReference type="EMBL" id="OIP03535.1"/>
    </source>
</evidence>
<sequence>MALPIKLAVLRTVAYASIFNYHLSLEELYRYLISPEPVSQTKLKPYFIDKPHPVNHFNQLKWPIAQRAVKLLSFIPWINLVAATGALAMNNCRKDDDIDLMIITAANRLWLTRLLSLLLLFPFLRRGSRINNRLCLNLFLDESALVLNQQNLYTAHELCQLKPLYNRDQTYQKFISANLWVKDYLPNALQGRFLTGDPAESRVGTAKLEGASLMDLLESLSFRLQHWHMKPK</sequence>
<gene>
    <name evidence="1" type="ORF">AUK18_01815</name>
</gene>
<name>A0A1J5B871_9BACT</name>
<comment type="caution">
    <text evidence="1">The sequence shown here is derived from an EMBL/GenBank/DDBJ whole genome shotgun (WGS) entry which is preliminary data.</text>
</comment>
<dbReference type="Proteomes" id="UP000183605">
    <property type="component" value="Unassembled WGS sequence"/>
</dbReference>
<accession>A0A1J5B871</accession>
<protein>
    <recommendedName>
        <fullName evidence="3">Polymerase nucleotidyl transferase domain-containing protein</fullName>
    </recommendedName>
</protein>
<organism evidence="1 2">
    <name type="scientific">Candidatus Beckwithbacteria bacterium CG2_30_44_31</name>
    <dbReference type="NCBI Taxonomy" id="1805035"/>
    <lineage>
        <taxon>Bacteria</taxon>
        <taxon>Candidatus Beckwithiibacteriota</taxon>
    </lineage>
</organism>